<dbReference type="InterPro" id="IPR058512">
    <property type="entry name" value="DUF8199"/>
</dbReference>
<dbReference type="InterPro" id="IPR058060">
    <property type="entry name" value="HYC_CC_PP"/>
</dbReference>
<name>A0A840TZG6_9BACT</name>
<dbReference type="EMBL" id="JACHGF010000013">
    <property type="protein sequence ID" value="MBB5287022.1"/>
    <property type="molecule type" value="Genomic_DNA"/>
</dbReference>
<protein>
    <recommendedName>
        <fullName evidence="4">Secreted protein</fullName>
    </recommendedName>
</protein>
<organism evidence="2 3">
    <name type="scientific">Rhabdobacter roseus</name>
    <dbReference type="NCBI Taxonomy" id="1655419"/>
    <lineage>
        <taxon>Bacteria</taxon>
        <taxon>Pseudomonadati</taxon>
        <taxon>Bacteroidota</taxon>
        <taxon>Cytophagia</taxon>
        <taxon>Cytophagales</taxon>
        <taxon>Cytophagaceae</taxon>
        <taxon>Rhabdobacter</taxon>
    </lineage>
</organism>
<evidence type="ECO:0000313" key="3">
    <source>
        <dbReference type="Proteomes" id="UP000557307"/>
    </source>
</evidence>
<dbReference type="Proteomes" id="UP000557307">
    <property type="component" value="Unassembled WGS sequence"/>
</dbReference>
<dbReference type="NCBIfam" id="NF047658">
    <property type="entry name" value="HYC_CC_PP"/>
    <property type="match status" value="1"/>
</dbReference>
<sequence>MKKIIAISLSLVLLLSNVGFSLTTHFCGGHAVKSALSLGGTTLDCGMGEQSTASPECDRPGHNLKAGRCCDNQQRVLQTDDNHPTEATSLVQGSHGGLTPPLYIFLSEKLLIGGKFQKTSFYPPPPLPARDVQVLFQTFLI</sequence>
<dbReference type="RefSeq" id="WP_184178712.1">
    <property type="nucleotide sequence ID" value="NZ_JACHGF010000013.1"/>
</dbReference>
<gene>
    <name evidence="2" type="ORF">HNQ92_005184</name>
</gene>
<keyword evidence="1" id="KW-0732">Signal</keyword>
<accession>A0A840TZG6</accession>
<proteinExistence type="predicted"/>
<reference evidence="2 3" key="1">
    <citation type="submission" date="2020-08" db="EMBL/GenBank/DDBJ databases">
        <title>Genomic Encyclopedia of Type Strains, Phase IV (KMG-IV): sequencing the most valuable type-strain genomes for metagenomic binning, comparative biology and taxonomic classification.</title>
        <authorList>
            <person name="Goeker M."/>
        </authorList>
    </citation>
    <scope>NUCLEOTIDE SEQUENCE [LARGE SCALE GENOMIC DNA]</scope>
    <source>
        <strain evidence="2 3">DSM 105074</strain>
    </source>
</reference>
<evidence type="ECO:0000256" key="1">
    <source>
        <dbReference type="SAM" id="SignalP"/>
    </source>
</evidence>
<keyword evidence="3" id="KW-1185">Reference proteome</keyword>
<dbReference type="AlphaFoldDB" id="A0A840TZG6"/>
<dbReference type="Pfam" id="PF26622">
    <property type="entry name" value="DUF8199"/>
    <property type="match status" value="1"/>
</dbReference>
<feature type="chain" id="PRO_5032779288" description="Secreted protein" evidence="1">
    <location>
        <begin position="22"/>
        <end position="141"/>
    </location>
</feature>
<feature type="signal peptide" evidence="1">
    <location>
        <begin position="1"/>
        <end position="21"/>
    </location>
</feature>
<comment type="caution">
    <text evidence="2">The sequence shown here is derived from an EMBL/GenBank/DDBJ whole genome shotgun (WGS) entry which is preliminary data.</text>
</comment>
<evidence type="ECO:0008006" key="4">
    <source>
        <dbReference type="Google" id="ProtNLM"/>
    </source>
</evidence>
<evidence type="ECO:0000313" key="2">
    <source>
        <dbReference type="EMBL" id="MBB5287022.1"/>
    </source>
</evidence>